<evidence type="ECO:0008006" key="5">
    <source>
        <dbReference type="Google" id="ProtNLM"/>
    </source>
</evidence>
<name>A0AAI8YSY0_9PEZI</name>
<dbReference type="Proteomes" id="UP001296104">
    <property type="component" value="Unassembled WGS sequence"/>
</dbReference>
<comment type="caution">
    <text evidence="3">The sequence shown here is derived from an EMBL/GenBank/DDBJ whole genome shotgun (WGS) entry which is preliminary data.</text>
</comment>
<reference evidence="3" key="1">
    <citation type="submission" date="2023-11" db="EMBL/GenBank/DDBJ databases">
        <authorList>
            <person name="Alioto T."/>
            <person name="Alioto T."/>
            <person name="Gomez Garrido J."/>
        </authorList>
    </citation>
    <scope>NUCLEOTIDE SEQUENCE</scope>
</reference>
<evidence type="ECO:0000256" key="1">
    <source>
        <dbReference type="SAM" id="MobiDB-lite"/>
    </source>
</evidence>
<feature type="compositionally biased region" description="Low complexity" evidence="1">
    <location>
        <begin position="140"/>
        <end position="161"/>
    </location>
</feature>
<evidence type="ECO:0000256" key="2">
    <source>
        <dbReference type="SAM" id="SignalP"/>
    </source>
</evidence>
<sequence length="610" mass="62103">MKAVLATAAAVFLAAAGVSSAATCNTDTPVADLCPGCDGQNITDADTKWVVSCDYRSHGVAEQAIQGDITLEGCLKACDAANKCYGANLAANGSCSILTGDQKSLAEQKGVINLFRLAESNAETTEHVKMTSTVFGGGLTQTSSASPITTTTNAPSPSSSPECDLELNTLCPTCDGVEVGNANGGKYTIVCDFELTSSNGSYYPQEALTPAGCINQCDQLDFCAGASYFDFKDCEIAKEGGDLTSTSNAGYTAFVPVTTTAGAASSPVPTTSKVSITGTVTDPTYSTLPTSSGCDANAMACPVCDGISVPDKLNSSYTVVCGMEPVCESEPIRDNVASQELCLEACDQDVTCLAVKWYSQDKSCHLCQQGLEQGAQSGGLPYIVFVADGDDNNKTATSSSRKGSTTSSTTSKPTLSSTITDFPAPFSPTTTSKSVSAKIGPVGPVIPSSIAAAGTQRPETAFNPGGPIINITATTSAIPANITNGAEVTCPDSSGNVYIDPESGNYYEVNCDSVFSGAAHSRYLSASDFSACAASCTGSCDGVQFGFSTRCGLYTDISVVAGATGWTIGASIPAPTPDASTTSTKTTPTSVKATATAAPAPPKYGNGTRS</sequence>
<dbReference type="AlphaFoldDB" id="A0AAI8YSY0"/>
<evidence type="ECO:0000313" key="4">
    <source>
        <dbReference type="Proteomes" id="UP001296104"/>
    </source>
</evidence>
<keyword evidence="4" id="KW-1185">Reference proteome</keyword>
<dbReference type="EMBL" id="CAVMBE010000005">
    <property type="protein sequence ID" value="CAK3835384.1"/>
    <property type="molecule type" value="Genomic_DNA"/>
</dbReference>
<feature type="region of interest" description="Disordered" evidence="1">
    <location>
        <begin position="394"/>
        <end position="423"/>
    </location>
</feature>
<accession>A0AAI8YSY0</accession>
<keyword evidence="2" id="KW-0732">Signal</keyword>
<proteinExistence type="predicted"/>
<evidence type="ECO:0000313" key="3">
    <source>
        <dbReference type="EMBL" id="CAK3835384.1"/>
    </source>
</evidence>
<feature type="region of interest" description="Disordered" evidence="1">
    <location>
        <begin position="571"/>
        <end position="610"/>
    </location>
</feature>
<gene>
    <name evidence="3" type="ORF">LECACI_7A001409</name>
</gene>
<protein>
    <recommendedName>
        <fullName evidence="5">Apple domain-containing protein</fullName>
    </recommendedName>
</protein>
<feature type="signal peptide" evidence="2">
    <location>
        <begin position="1"/>
        <end position="21"/>
    </location>
</feature>
<feature type="compositionally biased region" description="Low complexity" evidence="1">
    <location>
        <begin position="577"/>
        <end position="598"/>
    </location>
</feature>
<organism evidence="3 4">
    <name type="scientific">Lecanosticta acicola</name>
    <dbReference type="NCBI Taxonomy" id="111012"/>
    <lineage>
        <taxon>Eukaryota</taxon>
        <taxon>Fungi</taxon>
        <taxon>Dikarya</taxon>
        <taxon>Ascomycota</taxon>
        <taxon>Pezizomycotina</taxon>
        <taxon>Dothideomycetes</taxon>
        <taxon>Dothideomycetidae</taxon>
        <taxon>Mycosphaerellales</taxon>
        <taxon>Mycosphaerellaceae</taxon>
        <taxon>Lecanosticta</taxon>
    </lineage>
</organism>
<feature type="region of interest" description="Disordered" evidence="1">
    <location>
        <begin position="139"/>
        <end position="161"/>
    </location>
</feature>
<feature type="compositionally biased region" description="Low complexity" evidence="1">
    <location>
        <begin position="394"/>
        <end position="420"/>
    </location>
</feature>
<feature type="chain" id="PRO_5042596321" description="Apple domain-containing protein" evidence="2">
    <location>
        <begin position="22"/>
        <end position="610"/>
    </location>
</feature>